<feature type="coiled-coil region" evidence="1">
    <location>
        <begin position="5"/>
        <end position="39"/>
    </location>
</feature>
<evidence type="ECO:0000256" key="1">
    <source>
        <dbReference type="SAM" id="Coils"/>
    </source>
</evidence>
<name>A0ABT1WPK5_9LACT</name>
<reference evidence="2" key="1">
    <citation type="submission" date="2022-07" db="EMBL/GenBank/DDBJ databases">
        <authorList>
            <person name="Jung M.-Y."/>
            <person name="Lee M."/>
        </authorList>
    </citation>
    <scope>NUCLEOTIDE SEQUENCE</scope>
    <source>
        <strain evidence="2">S8</strain>
    </source>
</reference>
<gene>
    <name evidence="2" type="ORF">NPA36_07935</name>
</gene>
<evidence type="ECO:0000313" key="3">
    <source>
        <dbReference type="Proteomes" id="UP001059480"/>
    </source>
</evidence>
<proteinExistence type="predicted"/>
<evidence type="ECO:0000313" key="2">
    <source>
        <dbReference type="EMBL" id="MCQ9210479.1"/>
    </source>
</evidence>
<dbReference type="EMBL" id="JANHNZ010000008">
    <property type="protein sequence ID" value="MCQ9210479.1"/>
    <property type="molecule type" value="Genomic_DNA"/>
</dbReference>
<organism evidence="2 3">
    <name type="scientific">Granulicatella seriolae</name>
    <dbReference type="NCBI Taxonomy" id="2967226"/>
    <lineage>
        <taxon>Bacteria</taxon>
        <taxon>Bacillati</taxon>
        <taxon>Bacillota</taxon>
        <taxon>Bacilli</taxon>
        <taxon>Lactobacillales</taxon>
        <taxon>Carnobacteriaceae</taxon>
        <taxon>Granulicatella</taxon>
    </lineage>
</organism>
<evidence type="ECO:0008006" key="4">
    <source>
        <dbReference type="Google" id="ProtNLM"/>
    </source>
</evidence>
<protein>
    <recommendedName>
        <fullName evidence="4">Transposase</fullName>
    </recommendedName>
</protein>
<reference evidence="2" key="3">
    <citation type="journal article" date="2023" name="Microbiol. Resour. Announc.">
        <title>Draft Genome Sequence of Granulicatella sp. Strain S8, Isolated from a Marine Fish, Seriola quinqueradiata.</title>
        <authorList>
            <person name="Lee M."/>
            <person name="Farooq A."/>
            <person name="Jeong J.B."/>
            <person name="Jung M.Y."/>
        </authorList>
    </citation>
    <scope>NUCLEOTIDE SEQUENCE</scope>
    <source>
        <strain evidence="2">S8</strain>
    </source>
</reference>
<keyword evidence="3" id="KW-1185">Reference proteome</keyword>
<dbReference type="Proteomes" id="UP001059480">
    <property type="component" value="Unassembled WGS sequence"/>
</dbReference>
<dbReference type="RefSeq" id="WP_256945588.1">
    <property type="nucleotide sequence ID" value="NZ_JANHNZ010000008.1"/>
</dbReference>
<sequence>MADPLQKLVESNLKLTEQVAALVEENKQLRLLLSNMNRKMFGISSEKSATNQLSLFEEKD</sequence>
<comment type="caution">
    <text evidence="2">The sequence shown here is derived from an EMBL/GenBank/DDBJ whole genome shotgun (WGS) entry which is preliminary data.</text>
</comment>
<reference evidence="2" key="2">
    <citation type="journal article" date="2023" name="Curr. Microbiol.">
        <title>Granulicatella seriolae sp. nov., a Novel Facultative Anaerobe Isolated from Yellowtail Marine Fish.</title>
        <authorList>
            <person name="Lee M."/>
            <person name="Choi Y.J."/>
            <person name="Farooq A."/>
            <person name="Jeong J.B."/>
            <person name="Jung M.Y."/>
        </authorList>
    </citation>
    <scope>NUCLEOTIDE SEQUENCE</scope>
    <source>
        <strain evidence="2">S8</strain>
    </source>
</reference>
<keyword evidence="1" id="KW-0175">Coiled coil</keyword>
<accession>A0ABT1WPK5</accession>